<evidence type="ECO:0000313" key="7">
    <source>
        <dbReference type="EMBL" id="QDV39030.1"/>
    </source>
</evidence>
<evidence type="ECO:0000256" key="5">
    <source>
        <dbReference type="SAM" id="MobiDB-lite"/>
    </source>
</evidence>
<dbReference type="InterPro" id="IPR007630">
    <property type="entry name" value="RNA_pol_sigma70_r4"/>
</dbReference>
<dbReference type="RefSeq" id="WP_145277996.1">
    <property type="nucleotide sequence ID" value="NZ_CP036426.1"/>
</dbReference>
<comment type="similarity">
    <text evidence="1">Belongs to the sigma-70 factor family. ECF subfamily.</text>
</comment>
<keyword evidence="2" id="KW-0805">Transcription regulation</keyword>
<feature type="domain" description="RNA polymerase sigma-70 region 4" evidence="6">
    <location>
        <begin position="151"/>
        <end position="196"/>
    </location>
</feature>
<dbReference type="PANTHER" id="PTHR43133:SF25">
    <property type="entry name" value="RNA POLYMERASE SIGMA FACTOR RFAY-RELATED"/>
    <property type="match status" value="1"/>
</dbReference>
<dbReference type="SUPFAM" id="SSF49464">
    <property type="entry name" value="Carboxypeptidase regulatory domain-like"/>
    <property type="match status" value="1"/>
</dbReference>
<dbReference type="NCBIfam" id="TIGR02937">
    <property type="entry name" value="sigma70-ECF"/>
    <property type="match status" value="1"/>
</dbReference>
<dbReference type="GO" id="GO:0006352">
    <property type="term" value="P:DNA-templated transcription initiation"/>
    <property type="evidence" value="ECO:0007669"/>
    <property type="project" value="InterPro"/>
</dbReference>
<dbReference type="InterPro" id="IPR013324">
    <property type="entry name" value="RNA_pol_sigma_r3/r4-like"/>
</dbReference>
<dbReference type="CDD" id="cd06171">
    <property type="entry name" value="Sigma70_r4"/>
    <property type="match status" value="1"/>
</dbReference>
<evidence type="ECO:0000313" key="8">
    <source>
        <dbReference type="Proteomes" id="UP000317835"/>
    </source>
</evidence>
<dbReference type="InterPro" id="IPR036388">
    <property type="entry name" value="WH-like_DNA-bd_sf"/>
</dbReference>
<proteinExistence type="inferred from homology"/>
<dbReference type="Proteomes" id="UP000317835">
    <property type="component" value="Chromosome"/>
</dbReference>
<keyword evidence="3" id="KW-0731">Sigma factor</keyword>
<dbReference type="InterPro" id="IPR014284">
    <property type="entry name" value="RNA_pol_sigma-70_dom"/>
</dbReference>
<dbReference type="AlphaFoldDB" id="A0A518HDW8"/>
<keyword evidence="8" id="KW-1185">Reference proteome</keyword>
<dbReference type="SUPFAM" id="SSF88659">
    <property type="entry name" value="Sigma3 and sigma4 domains of RNA polymerase sigma factors"/>
    <property type="match status" value="1"/>
</dbReference>
<dbReference type="SUPFAM" id="SSF88946">
    <property type="entry name" value="Sigma2 domain of RNA polymerase sigma factors"/>
    <property type="match status" value="1"/>
</dbReference>
<dbReference type="KEGG" id="tpla:ElP_69910"/>
<evidence type="ECO:0000256" key="4">
    <source>
        <dbReference type="ARBA" id="ARBA00023163"/>
    </source>
</evidence>
<dbReference type="InterPro" id="IPR013325">
    <property type="entry name" value="RNA_pol_sigma_r2"/>
</dbReference>
<gene>
    <name evidence="7" type="primary">sigE_20</name>
    <name evidence="7" type="ORF">ElP_69910</name>
</gene>
<organism evidence="7 8">
    <name type="scientific">Tautonia plasticadhaerens</name>
    <dbReference type="NCBI Taxonomy" id="2527974"/>
    <lineage>
        <taxon>Bacteria</taxon>
        <taxon>Pseudomonadati</taxon>
        <taxon>Planctomycetota</taxon>
        <taxon>Planctomycetia</taxon>
        <taxon>Isosphaerales</taxon>
        <taxon>Isosphaeraceae</taxon>
        <taxon>Tautonia</taxon>
    </lineage>
</organism>
<dbReference type="InterPro" id="IPR008969">
    <property type="entry name" value="CarboxyPept-like_regulatory"/>
</dbReference>
<evidence type="ECO:0000259" key="6">
    <source>
        <dbReference type="Pfam" id="PF04545"/>
    </source>
</evidence>
<dbReference type="Gene3D" id="1.10.1740.10">
    <property type="match status" value="1"/>
</dbReference>
<dbReference type="Pfam" id="PF04545">
    <property type="entry name" value="Sigma70_r4"/>
    <property type="match status" value="1"/>
</dbReference>
<evidence type="ECO:0000256" key="3">
    <source>
        <dbReference type="ARBA" id="ARBA00023082"/>
    </source>
</evidence>
<sequence>MAIDRDGRVLRALRDVFESGSLAGLSDRELLERAARRGEPGAEAAFSCLVGRHGPMVLRACRARLPDPNDAEDAFQRVFCLLATRARSLWVRDSLGPWLLQVALRVASGTRSEASRRRVFERRYAERASLVVPPDRGPDDLGPMLLEEVGRLPDRDRSVVVLCDLEGLTHEEAAHRLGWPIGTVKSRQSRARDRLRRRLLLRGVAPGTVGSVAPLFGPKFAPAAVPRPLLERSVRSALESAAASSPAWGPSLVAGALTMMSTHRIASVTSGLLLLGAAAVGVGTMVPQDDRASVGGVPRRPSTGSPNVKSVQLPRVDDYLAPDDEWSTLSPVKDPDAARDWQSPPVPESIPVTAIGTAIDTAGRPVAGATVLMMFWGEEFKVLSRTITDQTGAYRFEDVPVPVEQFPEPAREPEVSPSTRFEIVATCPGYGLSWSPQQSMYAIDPPHPLDIQDRLPLGEPVTIDLTFRPADSLSGRVVDEIGTPMEEIEVSVHDADLLDVLGRETSRNLNGVWKALPEGIGRATTGPDGRFQIGGLPSEACCRLWVKDPQFEHYGIALYAATTDKPIERHPTPRRSNGRGEHEVYTGDLELTLHTPRKVLVRVVGDDTGEPIPEARVSLMLPGLATGTFSGGQTDAEGTLLLAVPPEEHTGIVADPPSFDSPYIRTYQRDFSIPSGPDESSYELRLNEGFEVLIEATDATTGEPLPDALFWLVPTDNPDDLRELRPSTFYGDRPSTGPDGRLRAVLAPEAGQEYRLRFAGIQRPNYPAFQFHMYTDRPEYRVEPAESQPFKLVSGGSVRFTFEVKSLPE</sequence>
<evidence type="ECO:0000256" key="2">
    <source>
        <dbReference type="ARBA" id="ARBA00023015"/>
    </source>
</evidence>
<dbReference type="InterPro" id="IPR039425">
    <property type="entry name" value="RNA_pol_sigma-70-like"/>
</dbReference>
<feature type="region of interest" description="Disordered" evidence="5">
    <location>
        <begin position="326"/>
        <end position="347"/>
    </location>
</feature>
<dbReference type="PANTHER" id="PTHR43133">
    <property type="entry name" value="RNA POLYMERASE ECF-TYPE SIGMA FACTO"/>
    <property type="match status" value="1"/>
</dbReference>
<keyword evidence="4" id="KW-0804">Transcription</keyword>
<dbReference type="Gene3D" id="1.10.10.10">
    <property type="entry name" value="Winged helix-like DNA-binding domain superfamily/Winged helix DNA-binding domain"/>
    <property type="match status" value="1"/>
</dbReference>
<dbReference type="EMBL" id="CP036426">
    <property type="protein sequence ID" value="QDV39030.1"/>
    <property type="molecule type" value="Genomic_DNA"/>
</dbReference>
<name>A0A518HDW8_9BACT</name>
<dbReference type="OrthoDB" id="291597at2"/>
<dbReference type="GO" id="GO:0016987">
    <property type="term" value="F:sigma factor activity"/>
    <property type="evidence" value="ECO:0007669"/>
    <property type="project" value="UniProtKB-KW"/>
</dbReference>
<accession>A0A518HDW8</accession>
<protein>
    <submittedName>
        <fullName evidence="7">ECF RNA polymerase sigma factor SigE</fullName>
    </submittedName>
</protein>
<feature type="region of interest" description="Disordered" evidence="5">
    <location>
        <begin position="288"/>
        <end position="310"/>
    </location>
</feature>
<reference evidence="7 8" key="1">
    <citation type="submission" date="2019-02" db="EMBL/GenBank/DDBJ databases">
        <title>Deep-cultivation of Planctomycetes and their phenomic and genomic characterization uncovers novel biology.</title>
        <authorList>
            <person name="Wiegand S."/>
            <person name="Jogler M."/>
            <person name="Boedeker C."/>
            <person name="Pinto D."/>
            <person name="Vollmers J."/>
            <person name="Rivas-Marin E."/>
            <person name="Kohn T."/>
            <person name="Peeters S.H."/>
            <person name="Heuer A."/>
            <person name="Rast P."/>
            <person name="Oberbeckmann S."/>
            <person name="Bunk B."/>
            <person name="Jeske O."/>
            <person name="Meyerdierks A."/>
            <person name="Storesund J.E."/>
            <person name="Kallscheuer N."/>
            <person name="Luecker S."/>
            <person name="Lage O.M."/>
            <person name="Pohl T."/>
            <person name="Merkel B.J."/>
            <person name="Hornburger P."/>
            <person name="Mueller R.-W."/>
            <person name="Bruemmer F."/>
            <person name="Labrenz M."/>
            <person name="Spormann A.M."/>
            <person name="Op den Camp H."/>
            <person name="Overmann J."/>
            <person name="Amann R."/>
            <person name="Jetten M.S.M."/>
            <person name="Mascher T."/>
            <person name="Medema M.H."/>
            <person name="Devos D.P."/>
            <person name="Kaster A.-K."/>
            <person name="Ovreas L."/>
            <person name="Rohde M."/>
            <person name="Galperin M.Y."/>
            <person name="Jogler C."/>
        </authorList>
    </citation>
    <scope>NUCLEOTIDE SEQUENCE [LARGE SCALE GENOMIC DNA]</scope>
    <source>
        <strain evidence="7 8">ElP</strain>
    </source>
</reference>
<evidence type="ECO:0000256" key="1">
    <source>
        <dbReference type="ARBA" id="ARBA00010641"/>
    </source>
</evidence>